<dbReference type="Gene3D" id="3.40.50.980">
    <property type="match status" value="2"/>
</dbReference>
<feature type="region of interest" description="Disordered" evidence="4">
    <location>
        <begin position="2016"/>
        <end position="2036"/>
    </location>
</feature>
<dbReference type="InterPro" id="IPR029058">
    <property type="entry name" value="AB_hydrolase_fold"/>
</dbReference>
<dbReference type="NCBIfam" id="NF003417">
    <property type="entry name" value="PRK04813.1"/>
    <property type="match status" value="2"/>
</dbReference>
<dbReference type="InterPro" id="IPR009081">
    <property type="entry name" value="PP-bd_ACP"/>
</dbReference>
<proteinExistence type="predicted"/>
<dbReference type="PROSITE" id="PS00455">
    <property type="entry name" value="AMP_BINDING"/>
    <property type="match status" value="2"/>
</dbReference>
<protein>
    <submittedName>
        <fullName evidence="6">Amino acid adenylation domain-containing protein</fullName>
    </submittedName>
</protein>
<dbReference type="PANTHER" id="PTHR45527">
    <property type="entry name" value="NONRIBOSOMAL PEPTIDE SYNTHETASE"/>
    <property type="match status" value="1"/>
</dbReference>
<dbReference type="NCBIfam" id="TIGR01733">
    <property type="entry name" value="AA-adenyl-dom"/>
    <property type="match status" value="2"/>
</dbReference>
<dbReference type="Gene3D" id="3.40.50.12780">
    <property type="entry name" value="N-terminal domain of ligase-like"/>
    <property type="match status" value="1"/>
</dbReference>
<dbReference type="InterPro" id="IPR000873">
    <property type="entry name" value="AMP-dep_synth/lig_dom"/>
</dbReference>
<evidence type="ECO:0000313" key="7">
    <source>
        <dbReference type="Proteomes" id="UP001198565"/>
    </source>
</evidence>
<dbReference type="Pfam" id="PF13193">
    <property type="entry name" value="AMP-binding_C"/>
    <property type="match status" value="2"/>
</dbReference>
<dbReference type="InterPro" id="IPR045851">
    <property type="entry name" value="AMP-bd_C_sf"/>
</dbReference>
<dbReference type="Gene3D" id="3.30.300.30">
    <property type="match status" value="2"/>
</dbReference>
<dbReference type="InterPro" id="IPR006162">
    <property type="entry name" value="Ppantetheine_attach_site"/>
</dbReference>
<comment type="caution">
    <text evidence="6">The sequence shown here is derived from an EMBL/GenBank/DDBJ whole genome shotgun (WGS) entry which is preliminary data.</text>
</comment>
<keyword evidence="2" id="KW-0596">Phosphopantetheine</keyword>
<dbReference type="InterPro" id="IPR001031">
    <property type="entry name" value="Thioesterase"/>
</dbReference>
<feature type="domain" description="Carrier" evidence="5">
    <location>
        <begin position="2035"/>
        <end position="2110"/>
    </location>
</feature>
<dbReference type="Pfam" id="PF00668">
    <property type="entry name" value="Condensation"/>
    <property type="match status" value="2"/>
</dbReference>
<keyword evidence="7" id="KW-1185">Reference proteome</keyword>
<feature type="domain" description="Carrier" evidence="5">
    <location>
        <begin position="977"/>
        <end position="1052"/>
    </location>
</feature>
<dbReference type="InterPro" id="IPR025110">
    <property type="entry name" value="AMP-bd_C"/>
</dbReference>
<evidence type="ECO:0000256" key="3">
    <source>
        <dbReference type="ARBA" id="ARBA00022553"/>
    </source>
</evidence>
<sequence length="2394" mass="258956">MTDRADARPLTGAQAGIWYAQQRDPGSPAYNCAEYVELDGPLDADRFETALRQAVAETAALRLRCGEPDDAPEPVMTVADGDDWPLHRVDTSAHLDPYASAVAWMREDLRQPVDLSTGPLFGHALFSLGGDRHLWYFRAHHIALDGYGFTLVEQRVAELYTAAARGETAPLRFGSLDELRAEEAGYGASARRSRDREHWLALLSGLPEPVTPATAPGNAPPSADCLRSAAPLPDTARAATAEAVRRLGTTAPEFQLAAVAAYLHRATGRPDVVLGLPYAGRLGSAAARVPANTVNVLPLVLDVRPDMTPGQLVRHVAERLRELRRHARYRGEDIRRDLRLPATGRRLTGPLVNVGLTSPDLRFDGIPGTVRPLSAGPVDDLTVSFRDDARDGGTTLHVDANPALHDEEAPAVHHRRLVTFLTAFAASYDDPIGLLAVIADDERAHVPELASRIPDVTGDHPGGPTLCDLFGDQVQAHPDAEAVVAGEERVTYRELNERSNRLAHELLARGVGRDDLVALALPRSVPLVVAVLAVLKAGAGYLPLDPDQPAARTAAVLRSARPALLIGDTTEHDALVPRLDPGDPALDARPATAPATGPVSDGDTAYVIHTSGSTGEPKGVVIPHRNVVRLLTATDHWFGFGPHDTWTLFHSYAFDFSVWELFGALLRGGRLVVVSYTVSREPAAFLRLLADERVTVLNQTPSAFEQLVLADRDDPETSARLTLRHIVLGGEPLRPAVLTDWYRRHPEDAPRVVNMYGITETTVHVTHRPLGGTDALPDATGLIGVPIPDLRVRVLDAALCPVPPGATGEMYIAGPGLARGYLDRPGLTAERFLPDPYGPPGARMYRSGDLARRDADGRLDHLGRADDQVKIRGFRIEPGEVEAALLRHPALDRAAVVARDDESTGRALVAYVVPRADATADPRELRRHAAALLPAHMVPAAVVPVPALPLTVNGKLDRAALPDPGPRGTTAPADGRQPTGAREEVLRGIFADLLGAERVGAHDDFFELGGHSLLATRLVGRVRDALDARIGVRDLFEAPTPAGLAARLDTSAGLRPRLTTAVRPERIPLSYAQRRLWFLHRMEGPSPTYNIPLALRLTGPLDVDALRGALDDLLARHESLRTVFPPDGDEPYQHVLPAEEADVELDVVDVAADRLDAELSAAARYAFDLSGHLPLRARLLRAGAHDHVLLLLLHHAVGDDWSLAPLADDLADAYAARLDGAAPTRPPLPVQYPDYALWQRELLAEDAELTRRQLDFWAERLAGLPEQLDLPTDRRRPAVASHRGAVVPVRVDAALHRELRALARRHGATVFMTLQAGLAALLTRLGAGTDIPLGTPVAGRADRALDDLVGFFANTLVLRTDTSGDPGFATLLERVRESDLAAFDHHDLPFERLVEHLRPVRSPARHPLFQVMLSYGAARPAPRLPGLAASPVRVHNGSAKFDLTFSLGDTPDGDGIEGFLEYAVDLFDADSARALADRLVRLLRQAVAAPAEPIGRLELLSEPERRRVVEEWNDTAAPVDPRSFPEMFEDQVRAHPDREALIAGPHRLTYRQLNGLANRLAHRLIALGVGAERTVGVHLPRGAEMVVGLLAVQKAAGAFVPLEPTWPAPRIAGIVAGAAPTVVLTTPGGADALPDDVTTVELDLCADWFGDQPDHDPGVPIDPEGLSYVIYTSGSTGTPKGAMIRHRAISNRLPWQIGLLGLTPDDPVLHKAPLTFDISVNEIFLPLAAGAPLVVADAGREGDVAHLLDLIARERIAFVYLVSSILDIMLERDDVAAAAGSLQHVWCGGEVLTPELFRRFRSRMPGATMYHGYGPAEATIGVTCQVYRGDADGGITIGRPNPNTRVHVLDPAMNPVPVGVPGELYLGGIPLGRGYLGDPVRTAAAFVPDPFSGEPGARLYRSGDLARYRADGHIEFLGRVDNQVKVRGIRVELEEIESVLSGHPGVRQAVVLVRRGVPGGEHLVAWCVPDPAHPAADGDALLEWLRGRLPEYMVPRRCHIVPAFPLMTSGKVDRKALAARDEQQPAPRDRSGHVAPAQGTQRLVADAWEQALGIEGVGAHDNFFDLGGHSLLLARVQTLLRGRLGWDVPVLDLFTRPTVAALADHLDSHDGRAPASASAPGAREALGVLLPLRTEGSKAPLFCVHPASGLSWPFAGLRQHIDADRPLYGLQSRALGGELPVPGTLEEMAAEYVEHVRRVRPHGPYHLVGWSFGGVVAHTMATQLREAGERVGLLGMLDSYPRYPWEKLADDHEQQALRSLLYMSHYDLSQLDGTPLTRDRVMAVIAERGGVLSELSPSAIQGVMDTFVSSTVLQQGLDHRVFDGDVVFFTATVNQVDPMLSYRDWKPYVDGTIENHNVACEHKDMTRNGPLAEIGRHLDRRLGDLDDRLGDLDH</sequence>
<dbReference type="CDD" id="cd17646">
    <property type="entry name" value="A_NRPS_AB3403-like"/>
    <property type="match status" value="1"/>
</dbReference>
<keyword evidence="3" id="KW-0597">Phosphoprotein</keyword>
<dbReference type="SUPFAM" id="SSF56801">
    <property type="entry name" value="Acetyl-CoA synthetase-like"/>
    <property type="match status" value="2"/>
</dbReference>
<dbReference type="InterPro" id="IPR020845">
    <property type="entry name" value="AMP-binding_CS"/>
</dbReference>
<dbReference type="Proteomes" id="UP001198565">
    <property type="component" value="Unassembled WGS sequence"/>
</dbReference>
<evidence type="ECO:0000256" key="1">
    <source>
        <dbReference type="ARBA" id="ARBA00001957"/>
    </source>
</evidence>
<evidence type="ECO:0000259" key="5">
    <source>
        <dbReference type="PROSITE" id="PS50075"/>
    </source>
</evidence>
<dbReference type="Pfam" id="PF00501">
    <property type="entry name" value="AMP-binding"/>
    <property type="match status" value="2"/>
</dbReference>
<dbReference type="SMART" id="SM00823">
    <property type="entry name" value="PKS_PP"/>
    <property type="match status" value="2"/>
</dbReference>
<evidence type="ECO:0000256" key="2">
    <source>
        <dbReference type="ARBA" id="ARBA00022450"/>
    </source>
</evidence>
<dbReference type="Gene3D" id="3.30.559.30">
    <property type="entry name" value="Nonribosomal peptide synthetase, condensation domain"/>
    <property type="match status" value="2"/>
</dbReference>
<dbReference type="InterPro" id="IPR023213">
    <property type="entry name" value="CAT-like_dom_sf"/>
</dbReference>
<dbReference type="Gene3D" id="3.40.50.1820">
    <property type="entry name" value="alpha/beta hydrolase"/>
    <property type="match status" value="1"/>
</dbReference>
<dbReference type="InterPro" id="IPR001242">
    <property type="entry name" value="Condensation_dom"/>
</dbReference>
<dbReference type="Gene3D" id="1.10.1200.10">
    <property type="entry name" value="ACP-like"/>
    <property type="match status" value="1"/>
</dbReference>
<dbReference type="PANTHER" id="PTHR45527:SF14">
    <property type="entry name" value="PLIPASTATIN SYNTHASE SUBUNIT B"/>
    <property type="match status" value="1"/>
</dbReference>
<dbReference type="SUPFAM" id="SSF47336">
    <property type="entry name" value="ACP-like"/>
    <property type="match status" value="2"/>
</dbReference>
<dbReference type="InterPro" id="IPR020806">
    <property type="entry name" value="PKS_PP-bd"/>
</dbReference>
<dbReference type="InterPro" id="IPR042099">
    <property type="entry name" value="ANL_N_sf"/>
</dbReference>
<dbReference type="SUPFAM" id="SSF53474">
    <property type="entry name" value="alpha/beta-Hydrolases"/>
    <property type="match status" value="1"/>
</dbReference>
<evidence type="ECO:0000313" key="6">
    <source>
        <dbReference type="EMBL" id="MBY8883356.1"/>
    </source>
</evidence>
<dbReference type="Pfam" id="PF00975">
    <property type="entry name" value="Thioesterase"/>
    <property type="match status" value="1"/>
</dbReference>
<feature type="region of interest" description="Disordered" evidence="4">
    <location>
        <begin position="956"/>
        <end position="980"/>
    </location>
</feature>
<dbReference type="Pfam" id="PF00550">
    <property type="entry name" value="PP-binding"/>
    <property type="match status" value="2"/>
</dbReference>
<dbReference type="InterPro" id="IPR036736">
    <property type="entry name" value="ACP-like_sf"/>
</dbReference>
<dbReference type="CDD" id="cd17643">
    <property type="entry name" value="A_NRPS_Cytc1-like"/>
    <property type="match status" value="1"/>
</dbReference>
<dbReference type="PROSITE" id="PS00012">
    <property type="entry name" value="PHOSPHOPANTETHEINE"/>
    <property type="match status" value="1"/>
</dbReference>
<dbReference type="EMBL" id="JAINVZ010000001">
    <property type="protein sequence ID" value="MBY8883356.1"/>
    <property type="molecule type" value="Genomic_DNA"/>
</dbReference>
<evidence type="ECO:0000256" key="4">
    <source>
        <dbReference type="SAM" id="MobiDB-lite"/>
    </source>
</evidence>
<feature type="compositionally biased region" description="Basic and acidic residues" evidence="4">
    <location>
        <begin position="2016"/>
        <end position="2032"/>
    </location>
</feature>
<dbReference type="Gene3D" id="3.30.559.10">
    <property type="entry name" value="Chloramphenicol acetyltransferase-like domain"/>
    <property type="match status" value="2"/>
</dbReference>
<dbReference type="PROSITE" id="PS50075">
    <property type="entry name" value="CARRIER"/>
    <property type="match status" value="2"/>
</dbReference>
<organism evidence="6 7">
    <name type="scientific">Streptantibioticus parmotrematis</name>
    <dbReference type="NCBI Taxonomy" id="2873249"/>
    <lineage>
        <taxon>Bacteria</taxon>
        <taxon>Bacillati</taxon>
        <taxon>Actinomycetota</taxon>
        <taxon>Actinomycetes</taxon>
        <taxon>Kitasatosporales</taxon>
        <taxon>Streptomycetaceae</taxon>
        <taxon>Streptantibioticus</taxon>
    </lineage>
</organism>
<dbReference type="CDD" id="cd19540">
    <property type="entry name" value="LCL_NRPS-like"/>
    <property type="match status" value="1"/>
</dbReference>
<dbReference type="SUPFAM" id="SSF52777">
    <property type="entry name" value="CoA-dependent acyltransferases"/>
    <property type="match status" value="4"/>
</dbReference>
<dbReference type="RefSeq" id="WP_222972926.1">
    <property type="nucleotide sequence ID" value="NZ_JAINVZ010000001.1"/>
</dbReference>
<comment type="cofactor">
    <cofactor evidence="1">
        <name>pantetheine 4'-phosphate</name>
        <dbReference type="ChEBI" id="CHEBI:47942"/>
    </cofactor>
</comment>
<dbReference type="InterPro" id="IPR010071">
    <property type="entry name" value="AA_adenyl_dom"/>
</dbReference>
<dbReference type="Gene3D" id="2.30.38.10">
    <property type="entry name" value="Luciferase, Domain 3"/>
    <property type="match status" value="1"/>
</dbReference>
<gene>
    <name evidence="6" type="ORF">K7472_00660</name>
</gene>
<accession>A0ABS7QJL2</accession>
<reference evidence="6 7" key="1">
    <citation type="submission" date="2021-08" db="EMBL/GenBank/DDBJ databases">
        <title>Streptomyces sp. PTM05 isolated from lichen.</title>
        <authorList>
            <person name="Somphong A."/>
            <person name="Phongsopitanun W."/>
            <person name="Tanasupawat S."/>
        </authorList>
    </citation>
    <scope>NUCLEOTIDE SEQUENCE [LARGE SCALE GENOMIC DNA]</scope>
    <source>
        <strain evidence="6 7">Ptm05</strain>
    </source>
</reference>
<name>A0ABS7QJL2_9ACTN</name>